<dbReference type="Proteomes" id="UP001153269">
    <property type="component" value="Unassembled WGS sequence"/>
</dbReference>
<proteinExistence type="predicted"/>
<organism evidence="2 3">
    <name type="scientific">Pleuronectes platessa</name>
    <name type="common">European plaice</name>
    <dbReference type="NCBI Taxonomy" id="8262"/>
    <lineage>
        <taxon>Eukaryota</taxon>
        <taxon>Metazoa</taxon>
        <taxon>Chordata</taxon>
        <taxon>Craniata</taxon>
        <taxon>Vertebrata</taxon>
        <taxon>Euteleostomi</taxon>
        <taxon>Actinopterygii</taxon>
        <taxon>Neopterygii</taxon>
        <taxon>Teleostei</taxon>
        <taxon>Neoteleostei</taxon>
        <taxon>Acanthomorphata</taxon>
        <taxon>Carangaria</taxon>
        <taxon>Pleuronectiformes</taxon>
        <taxon>Pleuronectoidei</taxon>
        <taxon>Pleuronectidae</taxon>
        <taxon>Pleuronectes</taxon>
    </lineage>
</organism>
<evidence type="ECO:0000313" key="3">
    <source>
        <dbReference type="Proteomes" id="UP001153269"/>
    </source>
</evidence>
<reference evidence="2" key="1">
    <citation type="submission" date="2020-03" db="EMBL/GenBank/DDBJ databases">
        <authorList>
            <person name="Weist P."/>
        </authorList>
    </citation>
    <scope>NUCLEOTIDE SEQUENCE</scope>
</reference>
<dbReference type="AlphaFoldDB" id="A0A9N7US20"/>
<name>A0A9N7US20_PLEPL</name>
<comment type="caution">
    <text evidence="2">The sequence shown here is derived from an EMBL/GenBank/DDBJ whole genome shotgun (WGS) entry which is preliminary data.</text>
</comment>
<feature type="region of interest" description="Disordered" evidence="1">
    <location>
        <begin position="57"/>
        <end position="76"/>
    </location>
</feature>
<sequence>MSVQTIFDDALGEPCLPHFRRLLTQVLEYEGFIAQFTCEAGRLSSGISHVLQAKRIEREEESKWGSSSRRQAGDRRRTVSICMARRLSVSLSAGSFFSGLHETDSSSLSLWSIRPL</sequence>
<protein>
    <submittedName>
        <fullName evidence="2">Uncharacterized protein</fullName>
    </submittedName>
</protein>
<dbReference type="EMBL" id="CADEAL010001793">
    <property type="protein sequence ID" value="CAB1435678.1"/>
    <property type="molecule type" value="Genomic_DNA"/>
</dbReference>
<accession>A0A9N7US20</accession>
<gene>
    <name evidence="2" type="ORF">PLEPLA_LOCUS23733</name>
</gene>
<keyword evidence="3" id="KW-1185">Reference proteome</keyword>
<evidence type="ECO:0000313" key="2">
    <source>
        <dbReference type="EMBL" id="CAB1435678.1"/>
    </source>
</evidence>
<evidence type="ECO:0000256" key="1">
    <source>
        <dbReference type="SAM" id="MobiDB-lite"/>
    </source>
</evidence>